<evidence type="ECO:0000256" key="2">
    <source>
        <dbReference type="ARBA" id="ARBA00006850"/>
    </source>
</evidence>
<keyword evidence="5 9" id="KW-0694">RNA-binding</keyword>
<comment type="subunit">
    <text evidence="9">LSm subunits form a heteromer with a doughnut shape.</text>
</comment>
<dbReference type="GO" id="GO:0005688">
    <property type="term" value="C:U6 snRNP"/>
    <property type="evidence" value="ECO:0007669"/>
    <property type="project" value="UniProtKB-UniRule"/>
</dbReference>
<proteinExistence type="inferred from homology"/>
<keyword evidence="12" id="KW-1185">Reference proteome</keyword>
<dbReference type="PROSITE" id="PS52002">
    <property type="entry name" value="SM"/>
    <property type="match status" value="1"/>
</dbReference>
<evidence type="ECO:0000256" key="1">
    <source>
        <dbReference type="ARBA" id="ARBA00004123"/>
    </source>
</evidence>
<evidence type="ECO:0000256" key="5">
    <source>
        <dbReference type="ARBA" id="ARBA00022884"/>
    </source>
</evidence>
<evidence type="ECO:0000313" key="11">
    <source>
        <dbReference type="EMBL" id="PHH72746.1"/>
    </source>
</evidence>
<dbReference type="PANTHER" id="PTHR15588:SF9">
    <property type="entry name" value="U6 SNRNA-ASSOCIATED SM-LIKE PROTEIN LSM8"/>
    <property type="match status" value="1"/>
</dbReference>
<dbReference type="EMBL" id="NJES01000396">
    <property type="protein sequence ID" value="PHH72746.1"/>
    <property type="molecule type" value="Genomic_DNA"/>
</dbReference>
<dbReference type="SMART" id="SM00651">
    <property type="entry name" value="Sm"/>
    <property type="match status" value="1"/>
</dbReference>
<dbReference type="GO" id="GO:0046540">
    <property type="term" value="C:U4/U6 x U5 tri-snRNP complex"/>
    <property type="evidence" value="ECO:0007669"/>
    <property type="project" value="UniProtKB-UniRule"/>
</dbReference>
<name>A0A2C5YYB2_9HYPO</name>
<organism evidence="11 12">
    <name type="scientific">Ophiocordyceps camponoti-rufipedis</name>
    <dbReference type="NCBI Taxonomy" id="2004952"/>
    <lineage>
        <taxon>Eukaryota</taxon>
        <taxon>Fungi</taxon>
        <taxon>Dikarya</taxon>
        <taxon>Ascomycota</taxon>
        <taxon>Pezizomycotina</taxon>
        <taxon>Sordariomycetes</taxon>
        <taxon>Hypocreomycetidae</taxon>
        <taxon>Hypocreales</taxon>
        <taxon>Ophiocordycipitaceae</taxon>
        <taxon>Ophiocordyceps</taxon>
    </lineage>
</organism>
<dbReference type="Gene3D" id="2.30.30.100">
    <property type="match status" value="1"/>
</dbReference>
<protein>
    <recommendedName>
        <fullName evidence="9">LSM2-LSM8 complex subunit LSM8</fullName>
    </recommendedName>
</protein>
<accession>A0A2C5YYB2</accession>
<evidence type="ECO:0000256" key="7">
    <source>
        <dbReference type="ARBA" id="ARBA00023242"/>
    </source>
</evidence>
<dbReference type="InterPro" id="IPR010920">
    <property type="entry name" value="LSM_dom_sf"/>
</dbReference>
<dbReference type="InterPro" id="IPR034103">
    <property type="entry name" value="Lsm8"/>
</dbReference>
<comment type="function">
    <text evidence="9">Plays role in pre-mRNA splicing as component of the U4/U6-U5 tri-snRNP complex that is involved in spliceosome assembly, and as component of the precatalytic spliceosome (spliceosome B complex). The heptameric LSM2-8 complex binds specifically to the 3'-terminal U-tract of U6 snRNA.</text>
</comment>
<dbReference type="CDD" id="cd01727">
    <property type="entry name" value="LSm8"/>
    <property type="match status" value="1"/>
</dbReference>
<sequence>MATLGGYLNKRVLVITVDSRTLIGTLLAADHSTNLVLGKTFERVIREPNDPENSILVTLGGYFVRGDNVCVVGLVDDELDQSIDWTKVRGSIIGSTKHS</sequence>
<dbReference type="STRING" id="2004952.A0A2C5YYB2"/>
<dbReference type="GO" id="GO:0071011">
    <property type="term" value="C:precatalytic spliceosome"/>
    <property type="evidence" value="ECO:0007669"/>
    <property type="project" value="TreeGrafter"/>
</dbReference>
<evidence type="ECO:0000313" key="12">
    <source>
        <dbReference type="Proteomes" id="UP000226431"/>
    </source>
</evidence>
<dbReference type="GO" id="GO:0003729">
    <property type="term" value="F:mRNA binding"/>
    <property type="evidence" value="ECO:0007669"/>
    <property type="project" value="TreeGrafter"/>
</dbReference>
<keyword evidence="8 9" id="KW-0687">Ribonucleoprotein</keyword>
<reference evidence="11 12" key="1">
    <citation type="submission" date="2017-06" db="EMBL/GenBank/DDBJ databases">
        <title>Ant-infecting Ophiocordyceps genomes reveal a high diversity of potential behavioral manipulation genes and a possible major role for enterotoxins.</title>
        <authorList>
            <person name="De Bekker C."/>
            <person name="Evans H.C."/>
            <person name="Brachmann A."/>
            <person name="Hughes D.P."/>
        </authorList>
    </citation>
    <scope>NUCLEOTIDE SEQUENCE [LARGE SCALE GENOMIC DNA]</scope>
    <source>
        <strain evidence="11 12">Map16</strain>
    </source>
</reference>
<keyword evidence="4 9" id="KW-0747">Spliceosome</keyword>
<evidence type="ECO:0000256" key="3">
    <source>
        <dbReference type="ARBA" id="ARBA00022664"/>
    </source>
</evidence>
<dbReference type="InterPro" id="IPR047575">
    <property type="entry name" value="Sm"/>
</dbReference>
<gene>
    <name evidence="9" type="primary">LSM8</name>
    <name evidence="11" type="ORF">CDD80_4289</name>
</gene>
<keyword evidence="7 9" id="KW-0539">Nucleus</keyword>
<evidence type="ECO:0000259" key="10">
    <source>
        <dbReference type="PROSITE" id="PS52002"/>
    </source>
</evidence>
<dbReference type="Pfam" id="PF01423">
    <property type="entry name" value="LSM"/>
    <property type="match status" value="1"/>
</dbReference>
<dbReference type="AlphaFoldDB" id="A0A2C5YYB2"/>
<dbReference type="PANTHER" id="PTHR15588">
    <property type="entry name" value="LSM1"/>
    <property type="match status" value="1"/>
</dbReference>
<dbReference type="InterPro" id="IPR001163">
    <property type="entry name" value="Sm_dom_euk/arc"/>
</dbReference>
<feature type="domain" description="Sm" evidence="10">
    <location>
        <begin position="1"/>
        <end position="78"/>
    </location>
</feature>
<dbReference type="SUPFAM" id="SSF50182">
    <property type="entry name" value="Sm-like ribonucleoproteins"/>
    <property type="match status" value="1"/>
</dbReference>
<comment type="subcellular location">
    <subcellularLocation>
        <location evidence="1 9">Nucleus</location>
    </subcellularLocation>
</comment>
<dbReference type="Proteomes" id="UP000226431">
    <property type="component" value="Unassembled WGS sequence"/>
</dbReference>
<dbReference type="GO" id="GO:0000398">
    <property type="term" value="P:mRNA splicing, via spliceosome"/>
    <property type="evidence" value="ECO:0007669"/>
    <property type="project" value="UniProtKB-UniRule"/>
</dbReference>
<keyword evidence="6 9" id="KW-0508">mRNA splicing</keyword>
<dbReference type="FunFam" id="2.30.30.100:FF:000027">
    <property type="entry name" value="U6 snRNA-associated Sm-like protein LSm8"/>
    <property type="match status" value="1"/>
</dbReference>
<evidence type="ECO:0000256" key="4">
    <source>
        <dbReference type="ARBA" id="ARBA00022728"/>
    </source>
</evidence>
<evidence type="ECO:0000256" key="8">
    <source>
        <dbReference type="ARBA" id="ARBA00023274"/>
    </source>
</evidence>
<evidence type="ECO:0000256" key="9">
    <source>
        <dbReference type="RuleBase" id="RU365048"/>
    </source>
</evidence>
<comment type="similarity">
    <text evidence="2 9">Belongs to the snRNP Sm proteins family.</text>
</comment>
<dbReference type="InterPro" id="IPR044642">
    <property type="entry name" value="PTHR15588"/>
</dbReference>
<comment type="caution">
    <text evidence="11">The sequence shown here is derived from an EMBL/GenBank/DDBJ whole genome shotgun (WGS) entry which is preliminary data.</text>
</comment>
<dbReference type="OrthoDB" id="422364at2759"/>
<keyword evidence="3 9" id="KW-0507">mRNA processing</keyword>
<evidence type="ECO:0000256" key="6">
    <source>
        <dbReference type="ARBA" id="ARBA00023187"/>
    </source>
</evidence>